<evidence type="ECO:0000256" key="6">
    <source>
        <dbReference type="ARBA" id="ARBA00023306"/>
    </source>
</evidence>
<dbReference type="GO" id="GO:0000917">
    <property type="term" value="P:division septum assembly"/>
    <property type="evidence" value="ECO:0007669"/>
    <property type="project" value="UniProtKB-KW"/>
</dbReference>
<dbReference type="Gene3D" id="2.30.31.20">
    <property type="entry name" value="Sporulation-specific cell division protein SsgB"/>
    <property type="match status" value="1"/>
</dbReference>
<evidence type="ECO:0000313" key="8">
    <source>
        <dbReference type="EMBL" id="ATZ26272.1"/>
    </source>
</evidence>
<evidence type="ECO:0000256" key="5">
    <source>
        <dbReference type="ARBA" id="ARBA00023210"/>
    </source>
</evidence>
<keyword evidence="6" id="KW-0131">Cell cycle</keyword>
<evidence type="ECO:0000256" key="7">
    <source>
        <dbReference type="SAM" id="MobiDB-lite"/>
    </source>
</evidence>
<feature type="compositionally biased region" description="Low complexity" evidence="7">
    <location>
        <begin position="8"/>
        <end position="39"/>
    </location>
</feature>
<feature type="region of interest" description="Disordered" evidence="7">
    <location>
        <begin position="1"/>
        <end position="39"/>
    </location>
</feature>
<dbReference type="Proteomes" id="UP000231791">
    <property type="component" value="Chromosome"/>
</dbReference>
<evidence type="ECO:0000313" key="9">
    <source>
        <dbReference type="Proteomes" id="UP000231791"/>
    </source>
</evidence>
<dbReference type="Pfam" id="PF04686">
    <property type="entry name" value="SsgA"/>
    <property type="match status" value="1"/>
</dbReference>
<proteinExistence type="inferred from homology"/>
<dbReference type="GO" id="GO:0030435">
    <property type="term" value="P:sporulation resulting in formation of a cellular spore"/>
    <property type="evidence" value="ECO:0007669"/>
    <property type="project" value="UniProtKB-KW"/>
</dbReference>
<reference evidence="8 9" key="1">
    <citation type="submission" date="2017-11" db="EMBL/GenBank/DDBJ databases">
        <title>Complete genome sequence of Streptomyces lavendulae subsp. lavendulae CCM 3239 (formerly 'Streptomyces aureofaciens CCM 3239'), the producer of the angucycline-type antibiotic auricin.</title>
        <authorList>
            <person name="Busche T."/>
            <person name="Novakova R."/>
            <person name="Al'Dilaimi A."/>
            <person name="Homerova D."/>
            <person name="Feckova L."/>
            <person name="Rezuchova B."/>
            <person name="Mingyar E."/>
            <person name="Csolleiova D."/>
            <person name="Bekeova C."/>
            <person name="Winkler A."/>
            <person name="Sevcikova B."/>
            <person name="Kalinowski J."/>
            <person name="Kormanec J."/>
            <person name="Ruckert C."/>
        </authorList>
    </citation>
    <scope>NUCLEOTIDE SEQUENCE [LARGE SCALE GENOMIC DNA]</scope>
    <source>
        <strain evidence="8 9">CCM 3239</strain>
    </source>
</reference>
<organism evidence="8 9">
    <name type="scientific">Streptomyces lavendulae subsp. lavendulae</name>
    <dbReference type="NCBI Taxonomy" id="58340"/>
    <lineage>
        <taxon>Bacteria</taxon>
        <taxon>Bacillati</taxon>
        <taxon>Actinomycetota</taxon>
        <taxon>Actinomycetes</taxon>
        <taxon>Kitasatosporales</taxon>
        <taxon>Streptomycetaceae</taxon>
        <taxon>Streptomyces</taxon>
    </lineage>
</organism>
<dbReference type="GeneID" id="49385482"/>
<protein>
    <submittedName>
        <fullName evidence="8">Sporulation and cell division protein</fullName>
    </submittedName>
</protein>
<dbReference type="InterPro" id="IPR006776">
    <property type="entry name" value="SsgB"/>
</dbReference>
<keyword evidence="3 8" id="KW-0132">Cell division</keyword>
<evidence type="ECO:0000256" key="3">
    <source>
        <dbReference type="ARBA" id="ARBA00022618"/>
    </source>
</evidence>
<accession>A0A2K8PHQ6</accession>
<dbReference type="EMBL" id="CP024985">
    <property type="protein sequence ID" value="ATZ26272.1"/>
    <property type="molecule type" value="Genomic_DNA"/>
</dbReference>
<keyword evidence="4" id="KW-0749">Sporulation</keyword>
<dbReference type="RefSeq" id="WP_030238717.1">
    <property type="nucleotide sequence ID" value="NZ_CP024985.1"/>
</dbReference>
<comment type="similarity">
    <text evidence="2">Belongs to the SsgA family.</text>
</comment>
<gene>
    <name evidence="8" type="ORF">SLAV_22285</name>
</gene>
<dbReference type="AlphaFoldDB" id="A0A2K8PHQ6"/>
<comment type="subcellular location">
    <subcellularLocation>
        <location evidence="1">Cell septum</location>
    </subcellularLocation>
</comment>
<keyword evidence="9" id="KW-1185">Reference proteome</keyword>
<evidence type="ECO:0000256" key="1">
    <source>
        <dbReference type="ARBA" id="ARBA00004431"/>
    </source>
</evidence>
<keyword evidence="5" id="KW-0717">Septation</keyword>
<evidence type="ECO:0000256" key="2">
    <source>
        <dbReference type="ARBA" id="ARBA00009323"/>
    </source>
</evidence>
<dbReference type="GO" id="GO:0030428">
    <property type="term" value="C:cell septum"/>
    <property type="evidence" value="ECO:0007669"/>
    <property type="project" value="UniProtKB-SubCell"/>
</dbReference>
<evidence type="ECO:0000256" key="4">
    <source>
        <dbReference type="ARBA" id="ARBA00022969"/>
    </source>
</evidence>
<dbReference type="InterPro" id="IPR038658">
    <property type="entry name" value="SsgB_sf"/>
</dbReference>
<sequence length="154" mass="16151">MSATAENPPGRTAGAAGAAGTATATAPAPPTATASASAPTVEMRVRARVISDDPLYRAIPVALRFTAAEPLAVRVVFPAELSPEDTDNEWVFPRALLEAGLLAPTGTGDVRVWPCGRVQAVVEFHSPEGVAVIQFDIAALRRFVRRTYAVTATR</sequence>
<dbReference type="KEGG" id="slx:SLAV_22285"/>
<name>A0A2K8PHQ6_STRLA</name>